<evidence type="ECO:0000256" key="2">
    <source>
        <dbReference type="ARBA" id="ARBA00022525"/>
    </source>
</evidence>
<dbReference type="Proteomes" id="UP000635142">
    <property type="component" value="Unassembled WGS sequence"/>
</dbReference>
<feature type="region of interest" description="Disordered" evidence="3">
    <location>
        <begin position="1"/>
        <end position="27"/>
    </location>
</feature>
<gene>
    <name evidence="4" type="ORF">H9Q16_08400</name>
</gene>
<dbReference type="AlphaFoldDB" id="A0A927HDP7"/>
<dbReference type="InterPro" id="IPR018511">
    <property type="entry name" value="Hemolysin-typ_Ca-bd_CS"/>
</dbReference>
<comment type="caution">
    <text evidence="4">The sequence shown here is derived from an EMBL/GenBank/DDBJ whole genome shotgun (WGS) entry which is preliminary data.</text>
</comment>
<dbReference type="Pfam" id="PF00353">
    <property type="entry name" value="HemolysinCabind"/>
    <property type="match status" value="1"/>
</dbReference>
<dbReference type="PANTHER" id="PTHR38340">
    <property type="entry name" value="S-LAYER PROTEIN"/>
    <property type="match status" value="1"/>
</dbReference>
<sequence length="149" mass="15390">MRGMGREFTGPPAGFTKKGNKHDNLLQGRGRDDTFFGGLGDDTLIGGAGNDLLEGGEGNDLLEGGAGVDTLLGGAGDDVLMPGKDGGHIDGGAGEDTAIVDGLRGAYAMTTIAENTVSFTHANGEEYVFTNVENFQIDGFSYTLESLQL</sequence>
<reference evidence="4" key="1">
    <citation type="submission" date="2020-08" db="EMBL/GenBank/DDBJ databases">
        <title>Sulfitobacter aestuariivivens sp. nov., isolated from a tidal flat.</title>
        <authorList>
            <person name="Park S."/>
            <person name="Yoon J.-H."/>
        </authorList>
    </citation>
    <scope>NUCLEOTIDE SEQUENCE</scope>
    <source>
        <strain evidence="4">TSTF-M16</strain>
    </source>
</reference>
<dbReference type="GO" id="GO:0005509">
    <property type="term" value="F:calcium ion binding"/>
    <property type="evidence" value="ECO:0007669"/>
    <property type="project" value="InterPro"/>
</dbReference>
<dbReference type="PANTHER" id="PTHR38340:SF1">
    <property type="entry name" value="S-LAYER PROTEIN"/>
    <property type="match status" value="1"/>
</dbReference>
<comment type="subcellular location">
    <subcellularLocation>
        <location evidence="1">Secreted</location>
    </subcellularLocation>
</comment>
<dbReference type="SUPFAM" id="SSF51120">
    <property type="entry name" value="beta-Roll"/>
    <property type="match status" value="1"/>
</dbReference>
<accession>A0A927HDP7</accession>
<keyword evidence="5" id="KW-1185">Reference proteome</keyword>
<evidence type="ECO:0000256" key="3">
    <source>
        <dbReference type="SAM" id="MobiDB-lite"/>
    </source>
</evidence>
<dbReference type="InterPro" id="IPR011049">
    <property type="entry name" value="Serralysin-like_metalloprot_C"/>
</dbReference>
<evidence type="ECO:0000256" key="1">
    <source>
        <dbReference type="ARBA" id="ARBA00004613"/>
    </source>
</evidence>
<dbReference type="InterPro" id="IPR001343">
    <property type="entry name" value="Hemolysn_Ca-bd"/>
</dbReference>
<dbReference type="PRINTS" id="PR00313">
    <property type="entry name" value="CABNDNGRPT"/>
</dbReference>
<organism evidence="4 5">
    <name type="scientific">Sulfitobacter aestuariivivens</name>
    <dbReference type="NCBI Taxonomy" id="2766981"/>
    <lineage>
        <taxon>Bacteria</taxon>
        <taxon>Pseudomonadati</taxon>
        <taxon>Pseudomonadota</taxon>
        <taxon>Alphaproteobacteria</taxon>
        <taxon>Rhodobacterales</taxon>
        <taxon>Roseobacteraceae</taxon>
        <taxon>Sulfitobacter</taxon>
    </lineage>
</organism>
<keyword evidence="2" id="KW-0964">Secreted</keyword>
<dbReference type="GO" id="GO:0005576">
    <property type="term" value="C:extracellular region"/>
    <property type="evidence" value="ECO:0007669"/>
    <property type="project" value="UniProtKB-SubCell"/>
</dbReference>
<evidence type="ECO:0008006" key="6">
    <source>
        <dbReference type="Google" id="ProtNLM"/>
    </source>
</evidence>
<dbReference type="InterPro" id="IPR050557">
    <property type="entry name" value="RTX_toxin/Mannuronan_C5-epim"/>
</dbReference>
<dbReference type="PROSITE" id="PS00330">
    <property type="entry name" value="HEMOLYSIN_CALCIUM"/>
    <property type="match status" value="3"/>
</dbReference>
<name>A0A927HDP7_9RHOB</name>
<protein>
    <recommendedName>
        <fullName evidence="6">Calcium-binding protein</fullName>
    </recommendedName>
</protein>
<dbReference type="EMBL" id="JACTAG010000001">
    <property type="protein sequence ID" value="MBD3663937.1"/>
    <property type="molecule type" value="Genomic_DNA"/>
</dbReference>
<evidence type="ECO:0000313" key="4">
    <source>
        <dbReference type="EMBL" id="MBD3663937.1"/>
    </source>
</evidence>
<proteinExistence type="predicted"/>
<evidence type="ECO:0000313" key="5">
    <source>
        <dbReference type="Proteomes" id="UP000635142"/>
    </source>
</evidence>
<dbReference type="Gene3D" id="2.150.10.10">
    <property type="entry name" value="Serralysin-like metalloprotease, C-terminal"/>
    <property type="match status" value="2"/>
</dbReference>